<keyword evidence="3" id="KW-1185">Reference proteome</keyword>
<dbReference type="RefSeq" id="WP_190786958.1">
    <property type="nucleotide sequence ID" value="NZ_JACXLC010000001.1"/>
</dbReference>
<feature type="transmembrane region" description="Helical" evidence="1">
    <location>
        <begin position="138"/>
        <end position="158"/>
    </location>
</feature>
<dbReference type="Proteomes" id="UP000635384">
    <property type="component" value="Unassembled WGS sequence"/>
</dbReference>
<keyword evidence="1" id="KW-1133">Transmembrane helix</keyword>
<dbReference type="EMBL" id="JACXLC010000001">
    <property type="protein sequence ID" value="MBD2841412.1"/>
    <property type="molecule type" value="Genomic_DNA"/>
</dbReference>
<accession>A0ABR8KLU3</accession>
<keyword evidence="1" id="KW-0472">Membrane</keyword>
<gene>
    <name evidence="2" type="ORF">IB285_03970</name>
</gene>
<feature type="transmembrane region" description="Helical" evidence="1">
    <location>
        <begin position="58"/>
        <end position="79"/>
    </location>
</feature>
<reference evidence="2 3" key="1">
    <citation type="submission" date="2020-09" db="EMBL/GenBank/DDBJ databases">
        <authorList>
            <person name="Yoon J.-W."/>
        </authorList>
    </citation>
    <scope>NUCLEOTIDE SEQUENCE [LARGE SCALE GENOMIC DNA]</scope>
    <source>
        <strain evidence="2 3">KMU-140</strain>
    </source>
</reference>
<feature type="transmembrane region" description="Helical" evidence="1">
    <location>
        <begin position="109"/>
        <end position="132"/>
    </location>
</feature>
<organism evidence="2 3">
    <name type="scientific">Erythrobacter rubeus</name>
    <dbReference type="NCBI Taxonomy" id="2760803"/>
    <lineage>
        <taxon>Bacteria</taxon>
        <taxon>Pseudomonadati</taxon>
        <taxon>Pseudomonadota</taxon>
        <taxon>Alphaproteobacteria</taxon>
        <taxon>Sphingomonadales</taxon>
        <taxon>Erythrobacteraceae</taxon>
        <taxon>Erythrobacter/Porphyrobacter group</taxon>
        <taxon>Erythrobacter</taxon>
    </lineage>
</organism>
<protein>
    <submittedName>
        <fullName evidence="2">Uncharacterized protein</fullName>
    </submittedName>
</protein>
<comment type="caution">
    <text evidence="2">The sequence shown here is derived from an EMBL/GenBank/DDBJ whole genome shotgun (WGS) entry which is preliminary data.</text>
</comment>
<sequence length="173" mass="19342">MKIDVSKIVFDFIGTIRGERWSITSIFDMVVLFGVPSIASASSIWFKESIKSEFYLSLFTLFGVFVAVFIAVQGVLVSLHGAPPPSTNNSSSISGKQRLRDRNQLVKEVSFALSYLKLIMIIGMAIFVIPIATGSDLFLFKWMAVGMAVHLFINLLIISKRLHALFHFQFSDE</sequence>
<evidence type="ECO:0000313" key="2">
    <source>
        <dbReference type="EMBL" id="MBD2841412.1"/>
    </source>
</evidence>
<evidence type="ECO:0000313" key="3">
    <source>
        <dbReference type="Proteomes" id="UP000635384"/>
    </source>
</evidence>
<keyword evidence="1" id="KW-0812">Transmembrane</keyword>
<name>A0ABR8KLU3_9SPHN</name>
<evidence type="ECO:0000256" key="1">
    <source>
        <dbReference type="SAM" id="Phobius"/>
    </source>
</evidence>
<feature type="transmembrane region" description="Helical" evidence="1">
    <location>
        <begin position="21"/>
        <end position="46"/>
    </location>
</feature>
<proteinExistence type="predicted"/>